<dbReference type="OrthoDB" id="27483at2759"/>
<reference evidence="4 5" key="1">
    <citation type="submission" date="2009-11" db="EMBL/GenBank/DDBJ databases">
        <title>Annotation of Allomyces macrogynus ATCC 38327.</title>
        <authorList>
            <consortium name="The Broad Institute Genome Sequencing Platform"/>
            <person name="Russ C."/>
            <person name="Cuomo C."/>
            <person name="Burger G."/>
            <person name="Gray M.W."/>
            <person name="Holland P.W.H."/>
            <person name="King N."/>
            <person name="Lang F.B.F."/>
            <person name="Roger A.J."/>
            <person name="Ruiz-Trillo I."/>
            <person name="Young S.K."/>
            <person name="Zeng Q."/>
            <person name="Gargeya S."/>
            <person name="Fitzgerald M."/>
            <person name="Haas B."/>
            <person name="Abouelleil A."/>
            <person name="Alvarado L."/>
            <person name="Arachchi H.M."/>
            <person name="Berlin A."/>
            <person name="Chapman S.B."/>
            <person name="Gearin G."/>
            <person name="Goldberg J."/>
            <person name="Griggs A."/>
            <person name="Gujja S."/>
            <person name="Hansen M."/>
            <person name="Heiman D."/>
            <person name="Howarth C."/>
            <person name="Larimer J."/>
            <person name="Lui A."/>
            <person name="MacDonald P.J.P."/>
            <person name="McCowen C."/>
            <person name="Montmayeur A."/>
            <person name="Murphy C."/>
            <person name="Neiman D."/>
            <person name="Pearson M."/>
            <person name="Priest M."/>
            <person name="Roberts A."/>
            <person name="Saif S."/>
            <person name="Shea T."/>
            <person name="Sisk P."/>
            <person name="Stolte C."/>
            <person name="Sykes S."/>
            <person name="Wortman J."/>
            <person name="Nusbaum C."/>
            <person name="Birren B."/>
        </authorList>
    </citation>
    <scope>NUCLEOTIDE SEQUENCE [LARGE SCALE GENOMIC DNA]</scope>
    <source>
        <strain evidence="4 5">ATCC 38327</strain>
    </source>
</reference>
<dbReference type="eggNOG" id="ENOG502QTV7">
    <property type="taxonomic scope" value="Eukaryota"/>
</dbReference>
<keyword evidence="1" id="KW-0408">Iron</keyword>
<sequence>MEDILRLRAWLEGWDGEDMDEHFGGYGFDHDDDYEGVTARAGEEGDCPPFELRSNDDDDDDGMADGDHAADQPVPPLQALSQAIAEIAVASAVEPSKGIDMLTIEIAAKRGCEGKQFDMPLYKFLLSEPGGHFVKHRDTEKHDRMFATVVLQLPSVHEGGELFVYSDTSSDVAESITYDFRRSNGMAPFAVHYAVHYADAEHELNPVTSGYRLALVYSLCWPEHQVKRRLDAAAAAMIAA</sequence>
<feature type="domain" description="Fe2OG dioxygenase" evidence="3">
    <location>
        <begin position="116"/>
        <end position="221"/>
    </location>
</feature>
<comment type="similarity">
    <text evidence="1">Belongs to the iron/ascorbate-dependent oxidoreductase family.</text>
</comment>
<dbReference type="GO" id="GO:0046872">
    <property type="term" value="F:metal ion binding"/>
    <property type="evidence" value="ECO:0007669"/>
    <property type="project" value="UniProtKB-KW"/>
</dbReference>
<dbReference type="AlphaFoldDB" id="A0A0L0SMX7"/>
<evidence type="ECO:0000256" key="2">
    <source>
        <dbReference type="SAM" id="MobiDB-lite"/>
    </source>
</evidence>
<dbReference type="PANTHER" id="PTHR33099:SF7">
    <property type="entry name" value="MYND-TYPE DOMAIN-CONTAINING PROTEIN"/>
    <property type="match status" value="1"/>
</dbReference>
<reference evidence="5" key="2">
    <citation type="submission" date="2009-11" db="EMBL/GenBank/DDBJ databases">
        <title>The Genome Sequence of Allomyces macrogynus strain ATCC 38327.</title>
        <authorList>
            <consortium name="The Broad Institute Genome Sequencing Platform"/>
            <person name="Russ C."/>
            <person name="Cuomo C."/>
            <person name="Shea T."/>
            <person name="Young S.K."/>
            <person name="Zeng Q."/>
            <person name="Koehrsen M."/>
            <person name="Haas B."/>
            <person name="Borodovsky M."/>
            <person name="Guigo R."/>
            <person name="Alvarado L."/>
            <person name="Berlin A."/>
            <person name="Borenstein D."/>
            <person name="Chen Z."/>
            <person name="Engels R."/>
            <person name="Freedman E."/>
            <person name="Gellesch M."/>
            <person name="Goldberg J."/>
            <person name="Griggs A."/>
            <person name="Gujja S."/>
            <person name="Heiman D."/>
            <person name="Hepburn T."/>
            <person name="Howarth C."/>
            <person name="Jen D."/>
            <person name="Larson L."/>
            <person name="Lewis B."/>
            <person name="Mehta T."/>
            <person name="Park D."/>
            <person name="Pearson M."/>
            <person name="Roberts A."/>
            <person name="Saif S."/>
            <person name="Shenoy N."/>
            <person name="Sisk P."/>
            <person name="Stolte C."/>
            <person name="Sykes S."/>
            <person name="Walk T."/>
            <person name="White J."/>
            <person name="Yandava C."/>
            <person name="Burger G."/>
            <person name="Gray M.W."/>
            <person name="Holland P.W.H."/>
            <person name="King N."/>
            <person name="Lang F.B.F."/>
            <person name="Roger A.J."/>
            <person name="Ruiz-Trillo I."/>
            <person name="Lander E."/>
            <person name="Nusbaum C."/>
        </authorList>
    </citation>
    <scope>NUCLEOTIDE SEQUENCE [LARGE SCALE GENOMIC DNA]</scope>
    <source>
        <strain evidence="5">ATCC 38327</strain>
    </source>
</reference>
<dbReference type="EMBL" id="GG745343">
    <property type="protein sequence ID" value="KNE63848.1"/>
    <property type="molecule type" value="Genomic_DNA"/>
</dbReference>
<evidence type="ECO:0000256" key="1">
    <source>
        <dbReference type="RuleBase" id="RU003682"/>
    </source>
</evidence>
<gene>
    <name evidence="4" type="ORF">AMAG_19077</name>
</gene>
<keyword evidence="1" id="KW-0479">Metal-binding</keyword>
<proteinExistence type="inferred from homology"/>
<accession>A0A0L0SMX7</accession>
<dbReference type="InterPro" id="IPR005123">
    <property type="entry name" value="Oxoglu/Fe-dep_dioxygenase_dom"/>
</dbReference>
<dbReference type="PROSITE" id="PS51471">
    <property type="entry name" value="FE2OG_OXY"/>
    <property type="match status" value="1"/>
</dbReference>
<dbReference type="Pfam" id="PF13640">
    <property type="entry name" value="2OG-FeII_Oxy_3"/>
    <property type="match status" value="1"/>
</dbReference>
<dbReference type="VEuPathDB" id="FungiDB:AMAG_19077"/>
<name>A0A0L0SMX7_ALLM3</name>
<dbReference type="GO" id="GO:0016491">
    <property type="term" value="F:oxidoreductase activity"/>
    <property type="evidence" value="ECO:0007669"/>
    <property type="project" value="UniProtKB-KW"/>
</dbReference>
<protein>
    <recommendedName>
        <fullName evidence="3">Fe2OG dioxygenase domain-containing protein</fullName>
    </recommendedName>
</protein>
<keyword evidence="1" id="KW-0560">Oxidoreductase</keyword>
<keyword evidence="5" id="KW-1185">Reference proteome</keyword>
<evidence type="ECO:0000259" key="3">
    <source>
        <dbReference type="PROSITE" id="PS51471"/>
    </source>
</evidence>
<organism evidence="4 5">
    <name type="scientific">Allomyces macrogynus (strain ATCC 38327)</name>
    <name type="common">Allomyces javanicus var. macrogynus</name>
    <dbReference type="NCBI Taxonomy" id="578462"/>
    <lineage>
        <taxon>Eukaryota</taxon>
        <taxon>Fungi</taxon>
        <taxon>Fungi incertae sedis</taxon>
        <taxon>Blastocladiomycota</taxon>
        <taxon>Blastocladiomycetes</taxon>
        <taxon>Blastocladiales</taxon>
        <taxon>Blastocladiaceae</taxon>
        <taxon>Allomyces</taxon>
    </lineage>
</organism>
<evidence type="ECO:0000313" key="4">
    <source>
        <dbReference type="EMBL" id="KNE63848.1"/>
    </source>
</evidence>
<dbReference type="PANTHER" id="PTHR33099">
    <property type="entry name" value="FE2OG DIOXYGENASE DOMAIN-CONTAINING PROTEIN"/>
    <property type="match status" value="1"/>
</dbReference>
<feature type="region of interest" description="Disordered" evidence="2">
    <location>
        <begin position="38"/>
        <end position="74"/>
    </location>
</feature>
<evidence type="ECO:0000313" key="5">
    <source>
        <dbReference type="Proteomes" id="UP000054350"/>
    </source>
</evidence>
<dbReference type="Proteomes" id="UP000054350">
    <property type="component" value="Unassembled WGS sequence"/>
</dbReference>
<dbReference type="InterPro" id="IPR044862">
    <property type="entry name" value="Pro_4_hyd_alph_FE2OG_OXY"/>
</dbReference>
<dbReference type="Gene3D" id="2.60.120.620">
    <property type="entry name" value="q2cbj1_9rhob like domain"/>
    <property type="match status" value="1"/>
</dbReference>